<sequence>MEMEKLKEALHFICSSDFLRMALFWNVALLSSYFQLLKGRIFGSKSTTSFSSSSSNHSSNASSHRPICVITGATSGLGKATAFALSRKGFYVVLVGRSSHLLSKTLAEIKNHNEDAQLNAFEADLSSFQSVSKFKTSLEKWLSESELHSSIQLLVNNAGILATSSRPTVEGFDRMMATNYIGAFSLTKLLLPLLRNSPVPSRVVNVTSFTHRSVFSARFDKDSVTGVYSSESKQYPCASIYQYSKLAFFFVEIVCVLLFSYELHRQLHLTDGSHHVSVAAVDPGAVKTNIMHELPSYIQVLAFCSLKVFRLMQSSEEAAESVIDAALAPPEVSGKYFFGGNGRTIESSAVSRDPKLAKELWDTSCLIFDELQQTHT</sequence>
<dbReference type="Gene3D" id="3.40.50.720">
    <property type="entry name" value="NAD(P)-binding Rossmann-like Domain"/>
    <property type="match status" value="1"/>
</dbReference>
<evidence type="ECO:0000256" key="1">
    <source>
        <dbReference type="ARBA" id="ARBA00004229"/>
    </source>
</evidence>
<dbReference type="EMBL" id="QGKW02002228">
    <property type="protein sequence ID" value="KAF2534967.1"/>
    <property type="molecule type" value="Genomic_DNA"/>
</dbReference>
<dbReference type="SUPFAM" id="SSF51735">
    <property type="entry name" value="NAD(P)-binding Rossmann-fold domains"/>
    <property type="match status" value="1"/>
</dbReference>
<dbReference type="PRINTS" id="PR00081">
    <property type="entry name" value="GDHRDH"/>
</dbReference>
<organism evidence="6 7">
    <name type="scientific">Brassica cretica</name>
    <name type="common">Mustard</name>
    <dbReference type="NCBI Taxonomy" id="69181"/>
    <lineage>
        <taxon>Eukaryota</taxon>
        <taxon>Viridiplantae</taxon>
        <taxon>Streptophyta</taxon>
        <taxon>Embryophyta</taxon>
        <taxon>Tracheophyta</taxon>
        <taxon>Spermatophyta</taxon>
        <taxon>Magnoliopsida</taxon>
        <taxon>eudicotyledons</taxon>
        <taxon>Gunneridae</taxon>
        <taxon>Pentapetalae</taxon>
        <taxon>rosids</taxon>
        <taxon>malvids</taxon>
        <taxon>Brassicales</taxon>
        <taxon>Brassicaceae</taxon>
        <taxon>Brassiceae</taxon>
        <taxon>Brassica</taxon>
    </lineage>
</organism>
<evidence type="ECO:0000256" key="5">
    <source>
        <dbReference type="ARBA" id="ARBA00023002"/>
    </source>
</evidence>
<gene>
    <name evidence="6" type="ORF">F2Q68_00023402</name>
</gene>
<evidence type="ECO:0000256" key="4">
    <source>
        <dbReference type="ARBA" id="ARBA00022640"/>
    </source>
</evidence>
<comment type="similarity">
    <text evidence="2">Belongs to the short-chain dehydrogenases/reductases (SDR) family.</text>
</comment>
<dbReference type="Pfam" id="PF00106">
    <property type="entry name" value="adh_short"/>
    <property type="match status" value="1"/>
</dbReference>
<dbReference type="InterPro" id="IPR036291">
    <property type="entry name" value="NAD(P)-bd_dom_sf"/>
</dbReference>
<comment type="caution">
    <text evidence="6">The sequence shown here is derived from an EMBL/GenBank/DDBJ whole genome shotgun (WGS) entry which is preliminary data.</text>
</comment>
<evidence type="ECO:0008006" key="8">
    <source>
        <dbReference type="Google" id="ProtNLM"/>
    </source>
</evidence>
<evidence type="ECO:0000313" key="7">
    <source>
        <dbReference type="Proteomes" id="UP000712281"/>
    </source>
</evidence>
<comment type="subcellular location">
    <subcellularLocation>
        <location evidence="1">Plastid</location>
        <location evidence="1">Chloroplast</location>
    </subcellularLocation>
</comment>
<protein>
    <recommendedName>
        <fullName evidence="8">3-oxoacyl-[acyl-carrier-protein] reductase</fullName>
    </recommendedName>
</protein>
<reference evidence="6" key="1">
    <citation type="submission" date="2019-12" db="EMBL/GenBank/DDBJ databases">
        <title>Genome sequencing and annotation of Brassica cretica.</title>
        <authorList>
            <person name="Studholme D.J."/>
            <person name="Sarris P.F."/>
        </authorList>
    </citation>
    <scope>NUCLEOTIDE SEQUENCE</scope>
    <source>
        <strain evidence="6">PFS-001/15</strain>
        <tissue evidence="6">Leaf</tissue>
    </source>
</reference>
<dbReference type="GO" id="GO:0016491">
    <property type="term" value="F:oxidoreductase activity"/>
    <property type="evidence" value="ECO:0007669"/>
    <property type="project" value="UniProtKB-KW"/>
</dbReference>
<dbReference type="AlphaFoldDB" id="A0A8S9FR87"/>
<dbReference type="GO" id="GO:0009507">
    <property type="term" value="C:chloroplast"/>
    <property type="evidence" value="ECO:0007669"/>
    <property type="project" value="UniProtKB-SubCell"/>
</dbReference>
<dbReference type="PANTHER" id="PTHR24320">
    <property type="entry name" value="RETINOL DEHYDROGENASE"/>
    <property type="match status" value="1"/>
</dbReference>
<keyword evidence="3" id="KW-0150">Chloroplast</keyword>
<proteinExistence type="inferred from homology"/>
<dbReference type="Proteomes" id="UP000712281">
    <property type="component" value="Unassembled WGS sequence"/>
</dbReference>
<keyword evidence="4" id="KW-0934">Plastid</keyword>
<name>A0A8S9FR87_BRACR</name>
<dbReference type="InterPro" id="IPR002347">
    <property type="entry name" value="SDR_fam"/>
</dbReference>
<evidence type="ECO:0000256" key="3">
    <source>
        <dbReference type="ARBA" id="ARBA00022528"/>
    </source>
</evidence>
<dbReference type="PANTHER" id="PTHR24320:SF185">
    <property type="entry name" value="3-OXOACYL-[ACYL-CARRIER-PROTEIN] REDUCTASE"/>
    <property type="match status" value="1"/>
</dbReference>
<keyword evidence="5" id="KW-0560">Oxidoreductase</keyword>
<accession>A0A8S9FR87</accession>
<evidence type="ECO:0000313" key="6">
    <source>
        <dbReference type="EMBL" id="KAF2534967.1"/>
    </source>
</evidence>
<evidence type="ECO:0000256" key="2">
    <source>
        <dbReference type="ARBA" id="ARBA00006484"/>
    </source>
</evidence>